<evidence type="ECO:0008006" key="4">
    <source>
        <dbReference type="Google" id="ProtNLM"/>
    </source>
</evidence>
<dbReference type="PANTHER" id="PTHR30386:SF28">
    <property type="entry name" value="EXPORTED PROTEIN"/>
    <property type="match status" value="1"/>
</dbReference>
<organism evidence="2 3">
    <name type="scientific">Photobacterium profundum 3TCK</name>
    <dbReference type="NCBI Taxonomy" id="314280"/>
    <lineage>
        <taxon>Bacteria</taxon>
        <taxon>Pseudomonadati</taxon>
        <taxon>Pseudomonadota</taxon>
        <taxon>Gammaproteobacteria</taxon>
        <taxon>Vibrionales</taxon>
        <taxon>Vibrionaceae</taxon>
        <taxon>Photobacterium</taxon>
    </lineage>
</organism>
<feature type="transmembrane region" description="Helical" evidence="1">
    <location>
        <begin position="35"/>
        <end position="54"/>
    </location>
</feature>
<accession>Q1Z0I6</accession>
<dbReference type="PANTHER" id="PTHR30386">
    <property type="entry name" value="MEMBRANE FUSION SUBUNIT OF EMRAB-TOLC MULTIDRUG EFFLUX PUMP"/>
    <property type="match status" value="1"/>
</dbReference>
<dbReference type="AlphaFoldDB" id="Q1Z0I6"/>
<sequence>MKVEFHLDKQRNPESEKGMKIVYGAAKRGGYRIRWYFILALVLSPILIMIGFFIKDYVLITAPGIITTNPVTLSAPHNGTILNINVDKGQQVEEHQHLIKLVNSVLDSDITFLKNELKQIRKQEEHAVNINFSTYRTAINDAKNNLKAIAKIKAEYDKYLQQGQVSQVDYAAIINLENGARQGFNRATIEYSQAYATEFQTTIAGPVAQVKRRLKQELANKVSQKEALNIVSPYNGSIVEILVTNGQRVEYGTAIATISPMIPPKVIAYLAPKYVNNAILGNRASVRFPDGSRYQAEITEPTEIASKLPPQLARPFEGQPALLKVTLTFTGILEKNQWVEGMPVEVHF</sequence>
<dbReference type="InterPro" id="IPR011053">
    <property type="entry name" value="Single_hybrid_motif"/>
</dbReference>
<dbReference type="Gene3D" id="2.40.50.100">
    <property type="match status" value="1"/>
</dbReference>
<dbReference type="HOGENOM" id="CLU_066583_0_0_6"/>
<gene>
    <name evidence="2" type="ORF">P3TCK_11764</name>
</gene>
<evidence type="ECO:0000313" key="2">
    <source>
        <dbReference type="EMBL" id="EAS41986.1"/>
    </source>
</evidence>
<dbReference type="Proteomes" id="UP000003789">
    <property type="component" value="Unassembled WGS sequence"/>
</dbReference>
<evidence type="ECO:0000256" key="1">
    <source>
        <dbReference type="SAM" id="Phobius"/>
    </source>
</evidence>
<dbReference type="EMBL" id="AAPH01000026">
    <property type="protein sequence ID" value="EAS41986.1"/>
    <property type="molecule type" value="Genomic_DNA"/>
</dbReference>
<dbReference type="InterPro" id="IPR050739">
    <property type="entry name" value="MFP"/>
</dbReference>
<keyword evidence="1" id="KW-0472">Membrane</keyword>
<dbReference type="SUPFAM" id="SSF51230">
    <property type="entry name" value="Single hybrid motif"/>
    <property type="match status" value="1"/>
</dbReference>
<keyword evidence="1" id="KW-1133">Transmembrane helix</keyword>
<dbReference type="RefSeq" id="WP_006230375.1">
    <property type="nucleotide sequence ID" value="NZ_CH724134.1"/>
</dbReference>
<reference evidence="2 3" key="1">
    <citation type="submission" date="2006-03" db="EMBL/GenBank/DDBJ databases">
        <authorList>
            <person name="Bartlett D.H."/>
            <person name="Valle G."/>
            <person name="Lauro F.M."/>
            <person name="Vezzi A."/>
            <person name="Simonato F."/>
            <person name="Eloe E."/>
            <person name="Vitulo N."/>
            <person name="Stratton T.K."/>
            <person name="D'angelo M."/>
            <person name="Ferriera S."/>
            <person name="Johnson J."/>
            <person name="Kravitz S."/>
            <person name="Beeson K."/>
            <person name="Sutton G."/>
            <person name="Rogers Y."/>
            <person name="Friedman R."/>
            <person name="Frazier M."/>
            <person name="Venter J.C."/>
        </authorList>
    </citation>
    <scope>NUCLEOTIDE SEQUENCE [LARGE SCALE GENOMIC DNA]</scope>
    <source>
        <strain evidence="2 3">3TCK</strain>
    </source>
</reference>
<proteinExistence type="predicted"/>
<evidence type="ECO:0000313" key="3">
    <source>
        <dbReference type="Proteomes" id="UP000003789"/>
    </source>
</evidence>
<comment type="caution">
    <text evidence="2">The sequence shown here is derived from an EMBL/GenBank/DDBJ whole genome shotgun (WGS) entry which is preliminary data.</text>
</comment>
<name>Q1Z0I6_9GAMM</name>
<dbReference type="OrthoDB" id="3084at2"/>
<keyword evidence="1" id="KW-0812">Transmembrane</keyword>
<protein>
    <recommendedName>
        <fullName evidence="4">RND efflux pump membrane fusion protein barrel-sandwich domain-containing protein</fullName>
    </recommendedName>
</protein>